<organism evidence="1 2">
    <name type="scientific">Monoraphidium neglectum</name>
    <dbReference type="NCBI Taxonomy" id="145388"/>
    <lineage>
        <taxon>Eukaryota</taxon>
        <taxon>Viridiplantae</taxon>
        <taxon>Chlorophyta</taxon>
        <taxon>core chlorophytes</taxon>
        <taxon>Chlorophyceae</taxon>
        <taxon>CS clade</taxon>
        <taxon>Sphaeropleales</taxon>
        <taxon>Selenastraceae</taxon>
        <taxon>Monoraphidium</taxon>
    </lineage>
</organism>
<evidence type="ECO:0000313" key="1">
    <source>
        <dbReference type="EMBL" id="KIY97639.1"/>
    </source>
</evidence>
<name>A0A0D2M1Y5_9CHLO</name>
<dbReference type="OrthoDB" id="2018626at2759"/>
<gene>
    <name evidence="1" type="ORF">MNEG_10324</name>
</gene>
<dbReference type="AlphaFoldDB" id="A0A0D2M1Y5"/>
<keyword evidence="2" id="KW-1185">Reference proteome</keyword>
<proteinExistence type="predicted"/>
<dbReference type="EMBL" id="KK102490">
    <property type="protein sequence ID" value="KIY97639.1"/>
    <property type="molecule type" value="Genomic_DNA"/>
</dbReference>
<dbReference type="STRING" id="145388.A0A0D2M1Y5"/>
<dbReference type="KEGG" id="mng:MNEG_10324"/>
<sequence length="109" mass="12063">MQQLSCLRPRLQTVSVPRRCSAGLQPLRLANRAHLNRLRTAAADGAESVAAPQEEVDIEDEVEAFMKRQAELESGEAFARTRDPEKIIGADLVSEEVGLPALRALRTLW</sequence>
<dbReference type="RefSeq" id="XP_013896659.1">
    <property type="nucleotide sequence ID" value="XM_014041205.1"/>
</dbReference>
<reference evidence="1 2" key="1">
    <citation type="journal article" date="2013" name="BMC Genomics">
        <title>Reconstruction of the lipid metabolism for the microalga Monoraphidium neglectum from its genome sequence reveals characteristics suitable for biofuel production.</title>
        <authorList>
            <person name="Bogen C."/>
            <person name="Al-Dilaimi A."/>
            <person name="Albersmeier A."/>
            <person name="Wichmann J."/>
            <person name="Grundmann M."/>
            <person name="Rupp O."/>
            <person name="Lauersen K.J."/>
            <person name="Blifernez-Klassen O."/>
            <person name="Kalinowski J."/>
            <person name="Goesmann A."/>
            <person name="Mussgnug J.H."/>
            <person name="Kruse O."/>
        </authorList>
    </citation>
    <scope>NUCLEOTIDE SEQUENCE [LARGE SCALE GENOMIC DNA]</scope>
    <source>
        <strain evidence="1 2">SAG 48.87</strain>
    </source>
</reference>
<dbReference type="Proteomes" id="UP000054498">
    <property type="component" value="Unassembled WGS sequence"/>
</dbReference>
<dbReference type="GeneID" id="25727475"/>
<accession>A0A0D2M1Y5</accession>
<evidence type="ECO:0000313" key="2">
    <source>
        <dbReference type="Proteomes" id="UP000054498"/>
    </source>
</evidence>
<protein>
    <submittedName>
        <fullName evidence="1">Uncharacterized protein</fullName>
    </submittedName>
</protein>